<proteinExistence type="predicted"/>
<dbReference type="InterPro" id="IPR013663">
    <property type="entry name" value="Helicase_SWF/SNF/SWI_bac"/>
</dbReference>
<dbReference type="Proteomes" id="UP000182635">
    <property type="component" value="Unassembled WGS sequence"/>
</dbReference>
<dbReference type="RefSeq" id="WP_046922800.1">
    <property type="nucleotide sequence ID" value="NZ_AYYL01000001.1"/>
</dbReference>
<protein>
    <submittedName>
        <fullName evidence="4">Superfamily II DNA or RNA helicase, SNF2 family</fullName>
    </submittedName>
</protein>
<accession>A0A1I2PH47</accession>
<name>A0A1I2PH47_9LACO</name>
<organism evidence="4 5">
    <name type="scientific">Ligilactobacillus ruminis DSM 20403 = NBRC 102161</name>
    <dbReference type="NCBI Taxonomy" id="1423798"/>
    <lineage>
        <taxon>Bacteria</taxon>
        <taxon>Bacillati</taxon>
        <taxon>Bacillota</taxon>
        <taxon>Bacilli</taxon>
        <taxon>Lactobacillales</taxon>
        <taxon>Lactobacillaceae</taxon>
        <taxon>Ligilactobacillus</taxon>
    </lineage>
</organism>
<dbReference type="CDD" id="cd18012">
    <property type="entry name" value="DEXQc_arch_SWI2_SNF2"/>
    <property type="match status" value="1"/>
</dbReference>
<dbReference type="InterPro" id="IPR027417">
    <property type="entry name" value="P-loop_NTPase"/>
</dbReference>
<dbReference type="GO" id="GO:0005524">
    <property type="term" value="F:ATP binding"/>
    <property type="evidence" value="ECO:0007669"/>
    <property type="project" value="InterPro"/>
</dbReference>
<dbReference type="Pfam" id="PF00271">
    <property type="entry name" value="Helicase_C"/>
    <property type="match status" value="1"/>
</dbReference>
<feature type="domain" description="Helicase ATP-binding" evidence="2">
    <location>
        <begin position="720"/>
        <end position="885"/>
    </location>
</feature>
<keyword evidence="4" id="KW-0547">Nucleotide-binding</keyword>
<dbReference type="InterPro" id="IPR014001">
    <property type="entry name" value="Helicase_ATP-bd"/>
</dbReference>
<evidence type="ECO:0000313" key="4">
    <source>
        <dbReference type="EMBL" id="SFG14880.1"/>
    </source>
</evidence>
<evidence type="ECO:0000313" key="5">
    <source>
        <dbReference type="Proteomes" id="UP000182635"/>
    </source>
</evidence>
<dbReference type="PROSITE" id="PS51192">
    <property type="entry name" value="HELICASE_ATP_BIND_1"/>
    <property type="match status" value="1"/>
</dbReference>
<dbReference type="AlphaFoldDB" id="A0A1I2PH47"/>
<keyword evidence="4" id="KW-0067">ATP-binding</keyword>
<dbReference type="SMART" id="SM00490">
    <property type="entry name" value="HELICc"/>
    <property type="match status" value="1"/>
</dbReference>
<dbReference type="InterPro" id="IPR049730">
    <property type="entry name" value="SNF2/RAD54-like_C"/>
</dbReference>
<dbReference type="SMART" id="SM00487">
    <property type="entry name" value="DEXDc"/>
    <property type="match status" value="1"/>
</dbReference>
<keyword evidence="4" id="KW-0347">Helicase</keyword>
<dbReference type="InterPro" id="IPR001650">
    <property type="entry name" value="Helicase_C-like"/>
</dbReference>
<dbReference type="Pfam" id="PF00176">
    <property type="entry name" value="SNF2-rel_dom"/>
    <property type="match status" value="1"/>
</dbReference>
<feature type="domain" description="Helicase C-terminal" evidence="3">
    <location>
        <begin position="1009"/>
        <end position="1168"/>
    </location>
</feature>
<gene>
    <name evidence="4" type="ORF">SAMN02910432_00096</name>
</gene>
<dbReference type="SUPFAM" id="SSF52540">
    <property type="entry name" value="P-loop containing nucleoside triphosphate hydrolases"/>
    <property type="match status" value="2"/>
</dbReference>
<dbReference type="Pfam" id="PF08455">
    <property type="entry name" value="SNF2_assoc"/>
    <property type="match status" value="1"/>
</dbReference>
<dbReference type="OrthoDB" id="9760715at2"/>
<dbReference type="PROSITE" id="PS51194">
    <property type="entry name" value="HELICASE_CTER"/>
    <property type="match status" value="1"/>
</dbReference>
<evidence type="ECO:0000259" key="3">
    <source>
        <dbReference type="PROSITE" id="PS51194"/>
    </source>
</evidence>
<dbReference type="PANTHER" id="PTHR10799">
    <property type="entry name" value="SNF2/RAD54 HELICASE FAMILY"/>
    <property type="match status" value="1"/>
</dbReference>
<dbReference type="GO" id="GO:0004386">
    <property type="term" value="F:helicase activity"/>
    <property type="evidence" value="ECO:0007669"/>
    <property type="project" value="UniProtKB-KW"/>
</dbReference>
<evidence type="ECO:0000256" key="1">
    <source>
        <dbReference type="ARBA" id="ARBA00022801"/>
    </source>
</evidence>
<reference evidence="5" key="1">
    <citation type="submission" date="2016-10" db="EMBL/GenBank/DDBJ databases">
        <authorList>
            <person name="Varghese N."/>
            <person name="Submissions S."/>
        </authorList>
    </citation>
    <scope>NUCLEOTIDE SEQUENCE [LARGE SCALE GENOMIC DNA]</scope>
    <source>
        <strain evidence="5">DSM 20403</strain>
    </source>
</reference>
<sequence length="1171" mass="136397">MNEWKNRFSSLTIQMAGSILRTMKEIPLVSVDDRNIFFTVVFSQNIKTTVTLTEERNDIEQSTCQCGRRNCIHLAMLMTILEHKKLLGEDNSSESRNFDKSTFKWLRDWDEETYYYNLPKLFSDLPFSEYDWNQALKKRDENAAWCHFEIKNGCFCMTMDKGWGITEIRFNREKIVSYDCYSNPGDWCKHLTECCVMVAKDVLENNVNPEEETFGKDFVCMDLGGEKKTPTLKLYPEISKKYTNDYDELSFRVGRIDEKKSFVVKDIKDFYEKLVAEDEYQITPNKSIFFDEESLNEQDEELIRFAYNEKIEEDYGRGYSRIESKALAMSPPRYDGLFDRTKTVKIDKNVYFKKDDEFDFLFECKRDDKRNGYHFLYSFPSKMIEGSERIYYFNRNDFSMCGSSVTDTKRRLIRKLEKYCAYPGERQDIFISDANKHELSDLIGKIEKLGMKVEGKPELSKDEAKKPEVSYYFDADKENFFCKVECTYGGEHYPIELNDFGIIKGQKNRKRSEYFEKKAIEHLRGKFVFDEEAFVTERDTENTEMIFERLLPKLKKTGSVMGTRAFQNARIYRQPKFSVGLSFNNDLLNIEVTSSDFSPEELSEILGSYTPQKKFYVLKTGKRLKFDDEDKTFEELFKTMKMIGATPEEFVKGKLDLPLYRAFYLESVLQEKERLAVSSDERIKSFVESFESFTEEQLPLPTGLNAKLRPYQEEGYRWLASLANGNFGGILADEMGLGKTLQTITLLLAAKDDKISQVSSGQALIVTPAALLYNWQNELENFAPTLKTLVINGTKKQRHDLLADVADYDIVLTTYDQLKRDFEDYLELEFEYEIIDEAQNIKNSTTQASKAVKTIDAKTRFALTGTPIENRLSELWSIFDYVMPGYLFSYKEFREQFERPIMIDEEKGMQKALIKMIVPFMLRRKKSQVLKDLPEKIERPYYAEMSKKQAGLYQAMVNELRTELSQKSADEFKQSKIEILAKLTKIRQICCDPSLVYSDYDGESGKTDTCMELIESALSGGHRIIVFSQFVSMLSILEKKLKQRKIEFYKIVGETPKEERFKMVEEFNQNDVPIFLISLKAGGTGLNLVGADVIIHYDPWWNEAAQNQATDRAHRIGQTKNVLVYKLIVKDTIEEKILKMQEQKSKLADDILSGKGMQSWIIDKDDLMNLL</sequence>
<keyword evidence="1" id="KW-0378">Hydrolase</keyword>
<evidence type="ECO:0000259" key="2">
    <source>
        <dbReference type="PROSITE" id="PS51192"/>
    </source>
</evidence>
<dbReference type="InterPro" id="IPR000330">
    <property type="entry name" value="SNF2_N"/>
</dbReference>
<dbReference type="InterPro" id="IPR038718">
    <property type="entry name" value="SNF2-like_sf"/>
</dbReference>
<dbReference type="GO" id="GO:0016787">
    <property type="term" value="F:hydrolase activity"/>
    <property type="evidence" value="ECO:0007669"/>
    <property type="project" value="UniProtKB-KW"/>
</dbReference>
<dbReference type="Gene3D" id="3.40.50.300">
    <property type="entry name" value="P-loop containing nucleotide triphosphate hydrolases"/>
    <property type="match status" value="1"/>
</dbReference>
<dbReference type="EMBL" id="FOPI01000003">
    <property type="protein sequence ID" value="SFG14880.1"/>
    <property type="molecule type" value="Genomic_DNA"/>
</dbReference>
<dbReference type="CDD" id="cd18793">
    <property type="entry name" value="SF2_C_SNF"/>
    <property type="match status" value="1"/>
</dbReference>
<dbReference type="Gene3D" id="3.40.50.10810">
    <property type="entry name" value="Tandem AAA-ATPase domain"/>
    <property type="match status" value="1"/>
</dbReference>